<dbReference type="EMBL" id="LBXL01000019">
    <property type="protein sequence ID" value="KKR29894.1"/>
    <property type="molecule type" value="Genomic_DNA"/>
</dbReference>
<dbReference type="AlphaFoldDB" id="A0A0G0PNY8"/>
<evidence type="ECO:0000313" key="3">
    <source>
        <dbReference type="Proteomes" id="UP000034793"/>
    </source>
</evidence>
<evidence type="ECO:0000313" key="2">
    <source>
        <dbReference type="EMBL" id="KKR29894.1"/>
    </source>
</evidence>
<comment type="caution">
    <text evidence="2">The sequence shown here is derived from an EMBL/GenBank/DDBJ whole genome shotgun (WGS) entry which is preliminary data.</text>
</comment>
<feature type="transmembrane region" description="Helical" evidence="1">
    <location>
        <begin position="20"/>
        <end position="40"/>
    </location>
</feature>
<sequence length="92" mass="10014">MLAATITAVTDLLGKIANLILNPLIILGFVVATAFLFYGIAEMIWKADSSDLEKNRNNVKYGIIGLFVMFSVYGILRLVLGTFGITCSGFFC</sequence>
<dbReference type="Pfam" id="PF18895">
    <property type="entry name" value="T4SS_pilin"/>
    <property type="match status" value="1"/>
</dbReference>
<accession>A0A0G0PNY8</accession>
<dbReference type="Proteomes" id="UP000034793">
    <property type="component" value="Unassembled WGS sequence"/>
</dbReference>
<dbReference type="InterPro" id="IPR043993">
    <property type="entry name" value="T4SS_pilin"/>
</dbReference>
<feature type="transmembrane region" description="Helical" evidence="1">
    <location>
        <begin position="61"/>
        <end position="91"/>
    </location>
</feature>
<reference evidence="2 3" key="1">
    <citation type="journal article" date="2015" name="Nature">
        <title>rRNA introns, odd ribosomes, and small enigmatic genomes across a large radiation of phyla.</title>
        <authorList>
            <person name="Brown C.T."/>
            <person name="Hug L.A."/>
            <person name="Thomas B.C."/>
            <person name="Sharon I."/>
            <person name="Castelle C.J."/>
            <person name="Singh A."/>
            <person name="Wilkins M.J."/>
            <person name="Williams K.H."/>
            <person name="Banfield J.F."/>
        </authorList>
    </citation>
    <scope>NUCLEOTIDE SEQUENCE [LARGE SCALE GENOMIC DNA]</scope>
</reference>
<name>A0A0G0PNY8_9BACT</name>
<organism evidence="2 3">
    <name type="scientific">Candidatus Woesebacteria bacterium GW2011_GWA1_39_8</name>
    <dbReference type="NCBI Taxonomy" id="1618552"/>
    <lineage>
        <taxon>Bacteria</taxon>
        <taxon>Candidatus Woeseibacteriota</taxon>
    </lineage>
</organism>
<gene>
    <name evidence="2" type="ORF">UT61_C0019G0011</name>
</gene>
<proteinExistence type="predicted"/>
<keyword evidence="1" id="KW-0472">Membrane</keyword>
<keyword evidence="1" id="KW-1133">Transmembrane helix</keyword>
<protein>
    <submittedName>
        <fullName evidence="2">Uncharacterized protein</fullName>
    </submittedName>
</protein>
<keyword evidence="1" id="KW-0812">Transmembrane</keyword>
<evidence type="ECO:0000256" key="1">
    <source>
        <dbReference type="SAM" id="Phobius"/>
    </source>
</evidence>